<organism evidence="10 11">
    <name type="scientific">Marinirhabdus gelatinilytica</name>
    <dbReference type="NCBI Taxonomy" id="1703343"/>
    <lineage>
        <taxon>Bacteria</taxon>
        <taxon>Pseudomonadati</taxon>
        <taxon>Bacteroidota</taxon>
        <taxon>Flavobacteriia</taxon>
        <taxon>Flavobacteriales</taxon>
        <taxon>Flavobacteriaceae</taxon>
    </lineage>
</organism>
<dbReference type="EMBL" id="QRAO01000004">
    <property type="protein sequence ID" value="RDK84666.1"/>
    <property type="molecule type" value="Genomic_DNA"/>
</dbReference>
<dbReference type="PANTHER" id="PTHR11455:SF22">
    <property type="entry name" value="CRYPTOCHROME DASH"/>
    <property type="match status" value="1"/>
</dbReference>
<dbReference type="InterPro" id="IPR014133">
    <property type="entry name" value="Cry_DASH"/>
</dbReference>
<dbReference type="Gene3D" id="1.25.40.80">
    <property type="match status" value="1"/>
</dbReference>
<dbReference type="SUPFAM" id="SSF52425">
    <property type="entry name" value="Cryptochrome/photolyase, N-terminal domain"/>
    <property type="match status" value="1"/>
</dbReference>
<reference evidence="10 11" key="1">
    <citation type="submission" date="2018-07" db="EMBL/GenBank/DDBJ databases">
        <title>Genomic Encyclopedia of Type Strains, Phase IV (KMG-IV): sequencing the most valuable type-strain genomes for metagenomic binning, comparative biology and taxonomic classification.</title>
        <authorList>
            <person name="Goeker M."/>
        </authorList>
    </citation>
    <scope>NUCLEOTIDE SEQUENCE [LARGE SCALE GENOMIC DNA]</scope>
    <source>
        <strain evidence="10 11">DSM 101478</strain>
    </source>
</reference>
<dbReference type="InterPro" id="IPR005101">
    <property type="entry name" value="Cryptochr/Photolyase_FAD-bd"/>
</dbReference>
<evidence type="ECO:0000256" key="2">
    <source>
        <dbReference type="ARBA" id="ARBA00017881"/>
    </source>
</evidence>
<feature type="binding site" evidence="6">
    <location>
        <begin position="290"/>
        <end position="297"/>
    </location>
    <ligand>
        <name>FAD</name>
        <dbReference type="ChEBI" id="CHEBI:57692"/>
    </ligand>
</feature>
<dbReference type="InterPro" id="IPR036134">
    <property type="entry name" value="Crypto/Photolyase_FAD-like_sf"/>
</dbReference>
<evidence type="ECO:0000259" key="9">
    <source>
        <dbReference type="PROSITE" id="PS51645"/>
    </source>
</evidence>
<keyword evidence="11" id="KW-1185">Reference proteome</keyword>
<protein>
    <recommendedName>
        <fullName evidence="2 8">Cryptochrome DASH</fullName>
    </recommendedName>
</protein>
<dbReference type="Pfam" id="PF03441">
    <property type="entry name" value="FAD_binding_7"/>
    <property type="match status" value="1"/>
</dbReference>
<dbReference type="GO" id="GO:0003677">
    <property type="term" value="F:DNA binding"/>
    <property type="evidence" value="ECO:0007669"/>
    <property type="project" value="TreeGrafter"/>
</dbReference>
<dbReference type="PRINTS" id="PR00147">
    <property type="entry name" value="DNAPHOTLYASE"/>
</dbReference>
<comment type="caution">
    <text evidence="10">The sequence shown here is derived from an EMBL/GenBank/DDBJ whole genome shotgun (WGS) entry which is preliminary data.</text>
</comment>
<comment type="cofactor">
    <cofactor evidence="8">
        <name>(6R)-5,10-methylene-5,6,7,8-tetrahydrofolate</name>
        <dbReference type="ChEBI" id="CHEBI:15636"/>
    </cofactor>
    <text evidence="8">Binds 1 5,10-methenyltetrahydrofolate (MTHF) per subunit.</text>
</comment>
<evidence type="ECO:0000256" key="6">
    <source>
        <dbReference type="PIRSR" id="PIRSR602081-1"/>
    </source>
</evidence>
<evidence type="ECO:0000256" key="8">
    <source>
        <dbReference type="RuleBase" id="RU367151"/>
    </source>
</evidence>
<keyword evidence="10" id="KW-0456">Lyase</keyword>
<name>A0A370Q8H8_9FLAO</name>
<feature type="site" description="Electron transfer via tryptophanyl radical" evidence="7">
    <location>
        <position position="397"/>
    </location>
</feature>
<feature type="domain" description="Photolyase/cryptochrome alpha/beta" evidence="9">
    <location>
        <begin position="1"/>
        <end position="134"/>
    </location>
</feature>
<evidence type="ECO:0000256" key="3">
    <source>
        <dbReference type="ARBA" id="ARBA00022630"/>
    </source>
</evidence>
<dbReference type="Gene3D" id="3.40.50.620">
    <property type="entry name" value="HUPs"/>
    <property type="match status" value="1"/>
</dbReference>
<feature type="site" description="Electron transfer via tryptophanyl radical" evidence="7">
    <location>
        <position position="374"/>
    </location>
</feature>
<dbReference type="PANTHER" id="PTHR11455">
    <property type="entry name" value="CRYPTOCHROME"/>
    <property type="match status" value="1"/>
</dbReference>
<dbReference type="PROSITE" id="PS51645">
    <property type="entry name" value="PHR_CRY_ALPHA_BETA"/>
    <property type="match status" value="1"/>
</dbReference>
<dbReference type="NCBIfam" id="TIGR02765">
    <property type="entry name" value="crypto_DASH"/>
    <property type="match status" value="1"/>
</dbReference>
<feature type="binding site" evidence="6">
    <location>
        <begin position="250"/>
        <end position="254"/>
    </location>
    <ligand>
        <name>FAD</name>
        <dbReference type="ChEBI" id="CHEBI:57692"/>
    </ligand>
</feature>
<dbReference type="InterPro" id="IPR002081">
    <property type="entry name" value="Cryptochrome/DNA_photolyase_1"/>
</dbReference>
<dbReference type="Proteomes" id="UP000255317">
    <property type="component" value="Unassembled WGS sequence"/>
</dbReference>
<comment type="function">
    <text evidence="8">May have a photoreceptor function.</text>
</comment>
<dbReference type="RefSeq" id="WP_115124090.1">
    <property type="nucleotide sequence ID" value="NZ_QRAO01000004.1"/>
</dbReference>
<dbReference type="GO" id="GO:0071949">
    <property type="term" value="F:FAD binding"/>
    <property type="evidence" value="ECO:0007669"/>
    <property type="project" value="TreeGrafter"/>
</dbReference>
<feature type="binding site" evidence="6">
    <location>
        <position position="237"/>
    </location>
    <ligand>
        <name>FAD</name>
        <dbReference type="ChEBI" id="CHEBI:57692"/>
    </ligand>
</feature>
<dbReference type="InterPro" id="IPR014729">
    <property type="entry name" value="Rossmann-like_a/b/a_fold"/>
</dbReference>
<gene>
    <name evidence="10" type="ORF">C8D94_10438</name>
</gene>
<feature type="binding site" evidence="6">
    <location>
        <begin position="387"/>
        <end position="389"/>
    </location>
    <ligand>
        <name>FAD</name>
        <dbReference type="ChEBI" id="CHEBI:57692"/>
    </ligand>
</feature>
<keyword evidence="4 6" id="KW-0274">FAD</keyword>
<dbReference type="InterPro" id="IPR006050">
    <property type="entry name" value="DNA_photolyase_N"/>
</dbReference>
<dbReference type="AlphaFoldDB" id="A0A370Q8H8"/>
<dbReference type="GO" id="GO:0000719">
    <property type="term" value="P:photoreactive repair"/>
    <property type="evidence" value="ECO:0007669"/>
    <property type="project" value="TreeGrafter"/>
</dbReference>
<keyword evidence="5 8" id="KW-0157">Chromophore</keyword>
<feature type="site" description="Electron transfer via tryptophanyl radical" evidence="7">
    <location>
        <position position="321"/>
    </location>
</feature>
<dbReference type="SUPFAM" id="SSF48173">
    <property type="entry name" value="Cryptochrome/photolyase FAD-binding domain"/>
    <property type="match status" value="1"/>
</dbReference>
<evidence type="ECO:0000256" key="1">
    <source>
        <dbReference type="ARBA" id="ARBA00005862"/>
    </source>
</evidence>
<evidence type="ECO:0000256" key="5">
    <source>
        <dbReference type="ARBA" id="ARBA00022991"/>
    </source>
</evidence>
<dbReference type="OrthoDB" id="9772484at2"/>
<comment type="cofactor">
    <cofactor evidence="6 8">
        <name>FAD</name>
        <dbReference type="ChEBI" id="CHEBI:57692"/>
    </cofactor>
    <text evidence="6 8">Binds 1 FAD per subunit.</text>
</comment>
<dbReference type="GO" id="GO:0003904">
    <property type="term" value="F:deoxyribodipyrimidine photo-lyase activity"/>
    <property type="evidence" value="ECO:0007669"/>
    <property type="project" value="TreeGrafter"/>
</dbReference>
<evidence type="ECO:0000313" key="10">
    <source>
        <dbReference type="EMBL" id="RDK84666.1"/>
    </source>
</evidence>
<sequence>MTQLVWFRNNLRSIDNKALTEACKRKGAVAGIYCFDPRHYGETLYGFPKTGAFRAKFLLETILDLQETLKKVNIPLYISTKKPEESLPDLVKKIHVSEIFTQKEWTSEEATVTTNVKKALPEDIQLKEYYDQFLFHPEDIPFEHWNNIPRVFTDFRKKFEKYGSVQNIINSSLPLEQDNRGFPKNVNYSQTVPALQDLGLQEPKLDSRTAFSFKGGETEGKKRMEDYIWNTQNIATYKQTRNGLIGKDYSSKFSAWLANGSLSPRMVYWEVKNFETEVKKNQDTYWMIFELIWRDFFKYISLKHGDKLFNIGGILGKNYDWGTSEVKKQQWIKGNTKYDFVNANMKEIAATGWMSNRGRQNVGSFWAKELQQDWRVGASYFESQLIDYDVHSNWGNWQYVSGVGNDPRDRKFNIEKQSERYDPDDAFIKLWLQ</sequence>
<accession>A0A370Q8H8</accession>
<evidence type="ECO:0000256" key="4">
    <source>
        <dbReference type="ARBA" id="ARBA00022827"/>
    </source>
</evidence>
<proteinExistence type="inferred from homology"/>
<dbReference type="InterPro" id="IPR036155">
    <property type="entry name" value="Crypto/Photolyase_N_sf"/>
</dbReference>
<comment type="similarity">
    <text evidence="1 8">Belongs to the DNA photolyase class-1 family.</text>
</comment>
<evidence type="ECO:0000313" key="11">
    <source>
        <dbReference type="Proteomes" id="UP000255317"/>
    </source>
</evidence>
<keyword evidence="3 6" id="KW-0285">Flavoprotein</keyword>
<evidence type="ECO:0000256" key="7">
    <source>
        <dbReference type="PIRSR" id="PIRSR602081-2"/>
    </source>
</evidence>
<dbReference type="Pfam" id="PF00875">
    <property type="entry name" value="DNA_photolyase"/>
    <property type="match status" value="1"/>
</dbReference>
<dbReference type="Gene3D" id="1.10.579.10">
    <property type="entry name" value="DNA Cyclobutane Dipyrimidine Photolyase, subunit A, domain 3"/>
    <property type="match status" value="1"/>
</dbReference>